<accession>A0ABW8KK51</accession>
<evidence type="ECO:0008006" key="4">
    <source>
        <dbReference type="Google" id="ProtNLM"/>
    </source>
</evidence>
<dbReference type="Proteomes" id="UP001620397">
    <property type="component" value="Unassembled WGS sequence"/>
</dbReference>
<feature type="signal peptide" evidence="1">
    <location>
        <begin position="1"/>
        <end position="21"/>
    </location>
</feature>
<keyword evidence="3" id="KW-1185">Reference proteome</keyword>
<evidence type="ECO:0000313" key="2">
    <source>
        <dbReference type="EMBL" id="MFK2931831.1"/>
    </source>
</evidence>
<comment type="caution">
    <text evidence="2">The sequence shown here is derived from an EMBL/GenBank/DDBJ whole genome shotgun (WGS) entry which is preliminary data.</text>
</comment>
<gene>
    <name evidence="2" type="ORF">ISP14_13620</name>
</gene>
<keyword evidence="1" id="KW-0732">Signal</keyword>
<dbReference type="EMBL" id="JADIKL010000007">
    <property type="protein sequence ID" value="MFK2931831.1"/>
    <property type="molecule type" value="Genomic_DNA"/>
</dbReference>
<name>A0ABW8KK51_9GAMM</name>
<evidence type="ECO:0000313" key="3">
    <source>
        <dbReference type="Proteomes" id="UP001620397"/>
    </source>
</evidence>
<dbReference type="RefSeq" id="WP_404540858.1">
    <property type="nucleotide sequence ID" value="NZ_JADIKL010000007.1"/>
</dbReference>
<evidence type="ECO:0000256" key="1">
    <source>
        <dbReference type="SAM" id="SignalP"/>
    </source>
</evidence>
<sequence length="157" mass="17842">MRLISPFFIALSILSLGQAHACERNLLGTWKSDSKRSMEFIARNANLQPKTEAFLGVMLGHMTLTFTKDGLHSVMPSVDVTVNGQPRHLTGFEESKPYKVLFCNEFEIVWSAKRSFGKKDDVTTFQFVGPDTIWVYMGSTDPVMPDLNAREYFQRVQ</sequence>
<proteinExistence type="predicted"/>
<reference evidence="2 3" key="1">
    <citation type="submission" date="2020-10" db="EMBL/GenBank/DDBJ databases">
        <title>Phylogeny of dyella-like bacteria.</title>
        <authorList>
            <person name="Fu J."/>
        </authorList>
    </citation>
    <scope>NUCLEOTIDE SEQUENCE [LARGE SCALE GENOMIC DNA]</scope>
    <source>
        <strain evidence="2 3">DKC-1</strain>
    </source>
</reference>
<feature type="chain" id="PRO_5046677612" description="TIGR03067 domain-containing protein" evidence="1">
    <location>
        <begin position="22"/>
        <end position="157"/>
    </location>
</feature>
<organism evidence="2 3">
    <name type="scientific">Dyella agri</name>
    <dbReference type="NCBI Taxonomy" id="1926869"/>
    <lineage>
        <taxon>Bacteria</taxon>
        <taxon>Pseudomonadati</taxon>
        <taxon>Pseudomonadota</taxon>
        <taxon>Gammaproteobacteria</taxon>
        <taxon>Lysobacterales</taxon>
        <taxon>Rhodanobacteraceae</taxon>
        <taxon>Dyella</taxon>
    </lineage>
</organism>
<protein>
    <recommendedName>
        <fullName evidence="4">TIGR03067 domain-containing protein</fullName>
    </recommendedName>
</protein>